<dbReference type="EMBL" id="ATBP01000084">
    <property type="protein sequence ID" value="ETR73141.1"/>
    <property type="molecule type" value="Genomic_DNA"/>
</dbReference>
<protein>
    <recommendedName>
        <fullName evidence="3">2-hydroxyglutaryl-CoA dehydratase D-component</fullName>
    </recommendedName>
</protein>
<dbReference type="AlphaFoldDB" id="A0A1V1PE32"/>
<dbReference type="Proteomes" id="UP000189670">
    <property type="component" value="Unassembled WGS sequence"/>
</dbReference>
<evidence type="ECO:0000313" key="1">
    <source>
        <dbReference type="EMBL" id="ETR73141.1"/>
    </source>
</evidence>
<gene>
    <name evidence="1" type="ORF">OMM_01180</name>
</gene>
<organism evidence="1 2">
    <name type="scientific">Candidatus Magnetoglobus multicellularis str. Araruama</name>
    <dbReference type="NCBI Taxonomy" id="890399"/>
    <lineage>
        <taxon>Bacteria</taxon>
        <taxon>Pseudomonadati</taxon>
        <taxon>Thermodesulfobacteriota</taxon>
        <taxon>Desulfobacteria</taxon>
        <taxon>Desulfobacterales</taxon>
        <taxon>Desulfobacteraceae</taxon>
        <taxon>Candidatus Magnetoglobus</taxon>
    </lineage>
</organism>
<proteinExistence type="predicted"/>
<sequence length="223" mass="25615">MLKPNPLPPIFNLFMYAGRFLATSNFTFTRLLESILKTVQRNAEQSKSGLASGEEKCRALFCYIDHYSSDARMWNFLDNNGVCHLGSILSRFFPEHAVYLENNNINSGYKIQLDTLDDMIDSLTEINARSPMVKSIRGPYDAPFMWLEDTLAIAEMYQADCIIYSGTPGCRNTWGMVKPFVRDTEKHGFPTHILYSDAFDERVESFETTSLRLAEFFRVRNLV</sequence>
<dbReference type="Pfam" id="PF06050">
    <property type="entry name" value="HGD-D"/>
    <property type="match status" value="1"/>
</dbReference>
<name>A0A1V1PE32_9BACT</name>
<evidence type="ECO:0008006" key="3">
    <source>
        <dbReference type="Google" id="ProtNLM"/>
    </source>
</evidence>
<evidence type="ECO:0000313" key="2">
    <source>
        <dbReference type="Proteomes" id="UP000189670"/>
    </source>
</evidence>
<dbReference type="InterPro" id="IPR010327">
    <property type="entry name" value="FldB/FldC_alpha/beta"/>
</dbReference>
<comment type="caution">
    <text evidence="1">The sequence shown here is derived from an EMBL/GenBank/DDBJ whole genome shotgun (WGS) entry which is preliminary data.</text>
</comment>
<accession>A0A1V1PE32</accession>
<reference evidence="2" key="1">
    <citation type="submission" date="2012-11" db="EMBL/GenBank/DDBJ databases">
        <authorList>
            <person name="Lucero-Rivera Y.E."/>
            <person name="Tovar-Ramirez D."/>
        </authorList>
    </citation>
    <scope>NUCLEOTIDE SEQUENCE [LARGE SCALE GENOMIC DNA]</scope>
    <source>
        <strain evidence="2">Araruama</strain>
    </source>
</reference>